<name>A0A8X8ZF17_SALSN</name>
<dbReference type="Proteomes" id="UP000298416">
    <property type="component" value="Unassembled WGS sequence"/>
</dbReference>
<protein>
    <submittedName>
        <fullName evidence="1">Uncharacterized protein</fullName>
    </submittedName>
</protein>
<dbReference type="EMBL" id="PNBA02000014">
    <property type="protein sequence ID" value="KAG6401579.1"/>
    <property type="molecule type" value="Genomic_DNA"/>
</dbReference>
<comment type="caution">
    <text evidence="1">The sequence shown here is derived from an EMBL/GenBank/DDBJ whole genome shotgun (WGS) entry which is preliminary data.</text>
</comment>
<accession>A0A8X8ZF17</accession>
<proteinExistence type="predicted"/>
<dbReference type="AlphaFoldDB" id="A0A8X8ZF17"/>
<organism evidence="1">
    <name type="scientific">Salvia splendens</name>
    <name type="common">Scarlet sage</name>
    <dbReference type="NCBI Taxonomy" id="180675"/>
    <lineage>
        <taxon>Eukaryota</taxon>
        <taxon>Viridiplantae</taxon>
        <taxon>Streptophyta</taxon>
        <taxon>Embryophyta</taxon>
        <taxon>Tracheophyta</taxon>
        <taxon>Spermatophyta</taxon>
        <taxon>Magnoliopsida</taxon>
        <taxon>eudicotyledons</taxon>
        <taxon>Gunneridae</taxon>
        <taxon>Pentapetalae</taxon>
        <taxon>asterids</taxon>
        <taxon>lamiids</taxon>
        <taxon>Lamiales</taxon>
        <taxon>Lamiaceae</taxon>
        <taxon>Nepetoideae</taxon>
        <taxon>Mentheae</taxon>
        <taxon>Salviinae</taxon>
        <taxon>Salvia</taxon>
        <taxon>Salvia subgen. Calosphace</taxon>
        <taxon>core Calosphace</taxon>
    </lineage>
</organism>
<sequence length="151" mass="17934">MERVGYMSPQPFDQQPSIADENSYCYQFLDRPQENWYESEEEKWSAWEDFLKEMDVEGHEMVREFVSKVEENVPFEQMFREAWHHFRGKPASHKLENIARKLGREREGDLVMKERGLDLEGEELKNERFKVKTMNVTGSGVVEEGKPITNK</sequence>
<evidence type="ECO:0000313" key="2">
    <source>
        <dbReference type="Proteomes" id="UP000298416"/>
    </source>
</evidence>
<gene>
    <name evidence="1" type="ORF">SASPL_138440</name>
</gene>
<reference evidence="1" key="1">
    <citation type="submission" date="2018-01" db="EMBL/GenBank/DDBJ databases">
        <authorList>
            <person name="Mao J.F."/>
        </authorList>
    </citation>
    <scope>NUCLEOTIDE SEQUENCE</scope>
    <source>
        <strain evidence="1">Huo1</strain>
        <tissue evidence="1">Leaf</tissue>
    </source>
</reference>
<keyword evidence="2" id="KW-1185">Reference proteome</keyword>
<evidence type="ECO:0000313" key="1">
    <source>
        <dbReference type="EMBL" id="KAG6401579.1"/>
    </source>
</evidence>
<reference evidence="1" key="2">
    <citation type="submission" date="2020-08" db="EMBL/GenBank/DDBJ databases">
        <title>Plant Genome Project.</title>
        <authorList>
            <person name="Zhang R.-G."/>
        </authorList>
    </citation>
    <scope>NUCLEOTIDE SEQUENCE</scope>
    <source>
        <strain evidence="1">Huo1</strain>
        <tissue evidence="1">Leaf</tissue>
    </source>
</reference>